<keyword evidence="3" id="KW-1003">Cell membrane</keyword>
<dbReference type="InterPro" id="IPR014047">
    <property type="entry name" value="Chr_Tranpt_l_chain"/>
</dbReference>
<dbReference type="NCBIfam" id="TIGR00937">
    <property type="entry name" value="2A51"/>
    <property type="match status" value="1"/>
</dbReference>
<name>A0A1L9B8J0_9BACT</name>
<dbReference type="STRING" id="83449.BON30_20245"/>
<evidence type="ECO:0000256" key="3">
    <source>
        <dbReference type="ARBA" id="ARBA00022475"/>
    </source>
</evidence>
<gene>
    <name evidence="9" type="ORF">BON30_20245</name>
</gene>
<dbReference type="PANTHER" id="PTHR33567:SF3">
    <property type="entry name" value="CHROMATE ION TRANSPORTER (EUROFUNG)"/>
    <property type="match status" value="1"/>
</dbReference>
<accession>A0A1L9B8J0</accession>
<comment type="subcellular location">
    <subcellularLocation>
        <location evidence="1">Cell membrane</location>
        <topology evidence="1">Multi-pass membrane protein</topology>
    </subcellularLocation>
</comment>
<dbReference type="GO" id="GO:0005886">
    <property type="term" value="C:plasma membrane"/>
    <property type="evidence" value="ECO:0007669"/>
    <property type="project" value="UniProtKB-SubCell"/>
</dbReference>
<evidence type="ECO:0000256" key="7">
    <source>
        <dbReference type="SAM" id="MobiDB-lite"/>
    </source>
</evidence>
<evidence type="ECO:0000256" key="4">
    <source>
        <dbReference type="ARBA" id="ARBA00022692"/>
    </source>
</evidence>
<keyword evidence="5 8" id="KW-1133">Transmembrane helix</keyword>
<reference evidence="10" key="1">
    <citation type="submission" date="2016-11" db="EMBL/GenBank/DDBJ databases">
        <authorList>
            <person name="Shukria A."/>
            <person name="Stevens D.C."/>
        </authorList>
    </citation>
    <scope>NUCLEOTIDE SEQUENCE [LARGE SCALE GENOMIC DNA]</scope>
    <source>
        <strain evidence="10">Cbfe23</strain>
    </source>
</reference>
<feature type="transmembrane region" description="Helical" evidence="8">
    <location>
        <begin position="169"/>
        <end position="198"/>
    </location>
</feature>
<evidence type="ECO:0000256" key="5">
    <source>
        <dbReference type="ARBA" id="ARBA00022989"/>
    </source>
</evidence>
<feature type="transmembrane region" description="Helical" evidence="8">
    <location>
        <begin position="301"/>
        <end position="329"/>
    </location>
</feature>
<feature type="transmembrane region" description="Helical" evidence="8">
    <location>
        <begin position="101"/>
        <end position="126"/>
    </location>
</feature>
<evidence type="ECO:0000256" key="1">
    <source>
        <dbReference type="ARBA" id="ARBA00004651"/>
    </source>
</evidence>
<evidence type="ECO:0000256" key="6">
    <source>
        <dbReference type="ARBA" id="ARBA00023136"/>
    </source>
</evidence>
<evidence type="ECO:0000256" key="2">
    <source>
        <dbReference type="ARBA" id="ARBA00005262"/>
    </source>
</evidence>
<dbReference type="EMBL" id="MPIN01000005">
    <property type="protein sequence ID" value="OJH38576.1"/>
    <property type="molecule type" value="Genomic_DNA"/>
</dbReference>
<sequence length="410" mass="42721">MRGWGGGMEPRVSDVGQAEASGAPPPRAHALKEVALLFLRLGFTAFGGPAAHVALMEDEVVRRRRWLSRDEFLDLLGATNLIPGPNSTELAIHLGHRRGGWAGLLVAGVCFILPAMLLTLGAAWAYVRWGTLPSMGGVLYGVKPVIIAVVLQALWGLGRSAVKTRVLAAVALASVLANGLGLHELLVLLGAGAFMVLWQGSRRAAARRETPKGLGGRMVGGPLLPLGLAAGATSAVPFSLGGLFLFFVKVGSVLYGSGYVLLAFLRTDLVERWGWLGEAQLLDAVAVGQVTPGPVFTTATFIGYVLGGVPGAVVATVGIFLPAFFFVAVSGPLVPRLRRSWVAGAVLDGVNVASLALMAHVTCQLGRAALVDAVTVGLALVSALLLLRYRINSVWLIAGGAAVGLLRLSW</sequence>
<keyword evidence="4 8" id="KW-0812">Transmembrane</keyword>
<reference evidence="9 10" key="2">
    <citation type="submission" date="2016-12" db="EMBL/GenBank/DDBJ databases">
        <title>Draft Genome Sequence of Cystobacter ferrugineus Strain Cbfe23.</title>
        <authorList>
            <person name="Akbar S."/>
            <person name="Dowd S.E."/>
            <person name="Stevens D.C."/>
        </authorList>
    </citation>
    <scope>NUCLEOTIDE SEQUENCE [LARGE SCALE GENOMIC DNA]</scope>
    <source>
        <strain evidence="9 10">Cbfe23</strain>
    </source>
</reference>
<keyword evidence="6 8" id="KW-0472">Membrane</keyword>
<keyword evidence="10" id="KW-1185">Reference proteome</keyword>
<dbReference type="OrthoDB" id="9788907at2"/>
<dbReference type="GO" id="GO:0015109">
    <property type="term" value="F:chromate transmembrane transporter activity"/>
    <property type="evidence" value="ECO:0007669"/>
    <property type="project" value="InterPro"/>
</dbReference>
<proteinExistence type="inferred from homology"/>
<feature type="region of interest" description="Disordered" evidence="7">
    <location>
        <begin position="1"/>
        <end position="24"/>
    </location>
</feature>
<protein>
    <submittedName>
        <fullName evidence="9">Chromate transporter</fullName>
    </submittedName>
</protein>
<evidence type="ECO:0000256" key="8">
    <source>
        <dbReference type="SAM" id="Phobius"/>
    </source>
</evidence>
<feature type="transmembrane region" description="Helical" evidence="8">
    <location>
        <begin position="341"/>
        <end position="362"/>
    </location>
</feature>
<comment type="similarity">
    <text evidence="2">Belongs to the chromate ion transporter (CHR) (TC 2.A.51) family.</text>
</comment>
<feature type="transmembrane region" description="Helical" evidence="8">
    <location>
        <begin position="243"/>
        <end position="265"/>
    </location>
</feature>
<dbReference type="AlphaFoldDB" id="A0A1L9B8J0"/>
<feature type="transmembrane region" description="Helical" evidence="8">
    <location>
        <begin position="368"/>
        <end position="387"/>
    </location>
</feature>
<feature type="transmembrane region" description="Helical" evidence="8">
    <location>
        <begin position="34"/>
        <end position="55"/>
    </location>
</feature>
<organism evidence="9 10">
    <name type="scientific">Cystobacter ferrugineus</name>
    <dbReference type="NCBI Taxonomy" id="83449"/>
    <lineage>
        <taxon>Bacteria</taxon>
        <taxon>Pseudomonadati</taxon>
        <taxon>Myxococcota</taxon>
        <taxon>Myxococcia</taxon>
        <taxon>Myxococcales</taxon>
        <taxon>Cystobacterineae</taxon>
        <taxon>Archangiaceae</taxon>
        <taxon>Cystobacter</taxon>
    </lineage>
</organism>
<evidence type="ECO:0000313" key="9">
    <source>
        <dbReference type="EMBL" id="OJH38576.1"/>
    </source>
</evidence>
<dbReference type="PANTHER" id="PTHR33567">
    <property type="entry name" value="CHROMATE ION TRANSPORTER (EUROFUNG)"/>
    <property type="match status" value="1"/>
</dbReference>
<dbReference type="Pfam" id="PF02417">
    <property type="entry name" value="Chromate_transp"/>
    <property type="match status" value="2"/>
</dbReference>
<dbReference type="Proteomes" id="UP000182229">
    <property type="component" value="Unassembled WGS sequence"/>
</dbReference>
<dbReference type="PIRSF" id="PIRSF004810">
    <property type="entry name" value="ChrA"/>
    <property type="match status" value="1"/>
</dbReference>
<feature type="transmembrane region" description="Helical" evidence="8">
    <location>
        <begin position="138"/>
        <end position="157"/>
    </location>
</feature>
<dbReference type="InterPro" id="IPR003370">
    <property type="entry name" value="Chromate_transpt"/>
</dbReference>
<comment type="caution">
    <text evidence="9">The sequence shown here is derived from an EMBL/GenBank/DDBJ whole genome shotgun (WGS) entry which is preliminary data.</text>
</comment>
<evidence type="ECO:0000313" key="10">
    <source>
        <dbReference type="Proteomes" id="UP000182229"/>
    </source>
</evidence>